<dbReference type="PANTHER" id="PTHR43867">
    <property type="entry name" value="CELLULOSE SYNTHASE CATALYTIC SUBUNIT A [UDP-FORMING]"/>
    <property type="match status" value="1"/>
</dbReference>
<dbReference type="CDD" id="cd06423">
    <property type="entry name" value="CESA_like"/>
    <property type="match status" value="1"/>
</dbReference>
<dbReference type="AlphaFoldDB" id="A0A510E767"/>
<dbReference type="Gene3D" id="3.90.550.10">
    <property type="entry name" value="Spore Coat Polysaccharide Biosynthesis Protein SpsA, Chain A"/>
    <property type="match status" value="1"/>
</dbReference>
<dbReference type="Proteomes" id="UP000325030">
    <property type="component" value="Chromosome"/>
</dbReference>
<protein>
    <submittedName>
        <fullName evidence="9">Glycosyltransferase AglI</fullName>
    </submittedName>
</protein>
<gene>
    <name evidence="9" type="ORF">IC007_2583</name>
</gene>
<evidence type="ECO:0000313" key="9">
    <source>
        <dbReference type="EMBL" id="BBG28028.1"/>
    </source>
</evidence>
<evidence type="ECO:0000256" key="3">
    <source>
        <dbReference type="ARBA" id="ARBA00022679"/>
    </source>
</evidence>
<dbReference type="Pfam" id="PF13632">
    <property type="entry name" value="Glyco_trans_2_3"/>
    <property type="match status" value="1"/>
</dbReference>
<keyword evidence="6 7" id="KW-0472">Membrane</keyword>
<evidence type="ECO:0000256" key="5">
    <source>
        <dbReference type="ARBA" id="ARBA00022989"/>
    </source>
</evidence>
<comment type="subcellular location">
    <subcellularLocation>
        <location evidence="1">Membrane</location>
        <topology evidence="1">Multi-pass membrane protein</topology>
    </subcellularLocation>
</comment>
<feature type="transmembrane region" description="Helical" evidence="7">
    <location>
        <begin position="6"/>
        <end position="25"/>
    </location>
</feature>
<evidence type="ECO:0000256" key="6">
    <source>
        <dbReference type="ARBA" id="ARBA00023136"/>
    </source>
</evidence>
<feature type="transmembrane region" description="Helical" evidence="7">
    <location>
        <begin position="319"/>
        <end position="337"/>
    </location>
</feature>
<dbReference type="InterPro" id="IPR029044">
    <property type="entry name" value="Nucleotide-diphossugar_trans"/>
</dbReference>
<dbReference type="RefSeq" id="WP_149565062.1">
    <property type="nucleotide sequence ID" value="NZ_AP018930.1"/>
</dbReference>
<feature type="domain" description="Glycosyltransferase 2-like" evidence="8">
    <location>
        <begin position="131"/>
        <end position="330"/>
    </location>
</feature>
<evidence type="ECO:0000313" key="10">
    <source>
        <dbReference type="Proteomes" id="UP000325030"/>
    </source>
</evidence>
<dbReference type="GO" id="GO:0016757">
    <property type="term" value="F:glycosyltransferase activity"/>
    <property type="evidence" value="ECO:0007669"/>
    <property type="project" value="UniProtKB-KW"/>
</dbReference>
<evidence type="ECO:0000256" key="2">
    <source>
        <dbReference type="ARBA" id="ARBA00022676"/>
    </source>
</evidence>
<dbReference type="InterPro" id="IPR050321">
    <property type="entry name" value="Glycosyltr_2/OpgH_subfam"/>
</dbReference>
<keyword evidence="2" id="KW-0328">Glycosyltransferase</keyword>
<evidence type="ECO:0000256" key="1">
    <source>
        <dbReference type="ARBA" id="ARBA00004141"/>
    </source>
</evidence>
<evidence type="ECO:0000256" key="4">
    <source>
        <dbReference type="ARBA" id="ARBA00022692"/>
    </source>
</evidence>
<keyword evidence="4 7" id="KW-0812">Transmembrane</keyword>
<organism evidence="9 10">
    <name type="scientific">Sulfuracidifex tepidarius</name>
    <dbReference type="NCBI Taxonomy" id="1294262"/>
    <lineage>
        <taxon>Archaea</taxon>
        <taxon>Thermoproteota</taxon>
        <taxon>Thermoprotei</taxon>
        <taxon>Sulfolobales</taxon>
        <taxon>Sulfolobaceae</taxon>
        <taxon>Sulfuracidifex</taxon>
    </lineage>
</organism>
<evidence type="ECO:0000259" key="8">
    <source>
        <dbReference type="Pfam" id="PF13632"/>
    </source>
</evidence>
<accession>A0A510E767</accession>
<dbReference type="EMBL" id="AP018930">
    <property type="protein sequence ID" value="BBG28028.1"/>
    <property type="molecule type" value="Genomic_DNA"/>
</dbReference>
<feature type="transmembrane region" description="Helical" evidence="7">
    <location>
        <begin position="294"/>
        <end position="313"/>
    </location>
</feature>
<dbReference type="GeneID" id="41718855"/>
<name>A0A510E767_9CREN</name>
<keyword evidence="5 7" id="KW-1133">Transmembrane helix</keyword>
<proteinExistence type="predicted"/>
<dbReference type="SUPFAM" id="SSF53448">
    <property type="entry name" value="Nucleotide-diphospho-sugar transferases"/>
    <property type="match status" value="1"/>
</dbReference>
<evidence type="ECO:0000256" key="7">
    <source>
        <dbReference type="SAM" id="Phobius"/>
    </source>
</evidence>
<reference evidence="10" key="1">
    <citation type="submission" date="2018-09" db="EMBL/GenBank/DDBJ databases">
        <title>Complete Genome Sequencing of Sulfolobus sp. JCM 16834.</title>
        <authorList>
            <person name="Kato S."/>
            <person name="Itoh T."/>
            <person name="Ohkuma M."/>
        </authorList>
    </citation>
    <scope>NUCLEOTIDE SEQUENCE [LARGE SCALE GENOMIC DNA]</scope>
    <source>
        <strain evidence="10">IC-007</strain>
    </source>
</reference>
<sequence length="377" mass="42917">MLSFITVLSLFLFVLILPSSFWNLLQFIYVKVSGRAEENLNLERRKRLSVIVAIKGESPRMVKELLENMSKQTYKNFEVIIVSDDDERIFREVEKIAREFPFARLVKGKGKGLKAGALNLGSKLASGEFLVFLDVEARVEDDFLERASSLQGDAFAFRLKIRRNFSSALEDTYHAMTEFSMNALFRGRSSLGLPIFPNGSAFMIRKEVLSRVGGFKEGAYAEDLEIGIRLFIHGIKVNYNNDIPVYTISTPDERALRSQISRWAYGSAELLYESLSMVKKGLRGIEGFMYSQQWGLYFMPFIVLAIEIALIPLLGPLPFLSSLAVFIVMSIPLILVNKSAKTSYGTYFLIAIMDGYLRGLLRIRYEWRVTPKEVIDR</sequence>
<dbReference type="InterPro" id="IPR001173">
    <property type="entry name" value="Glyco_trans_2-like"/>
</dbReference>
<dbReference type="PANTHER" id="PTHR43867:SF2">
    <property type="entry name" value="CELLULOSE SYNTHASE CATALYTIC SUBUNIT A [UDP-FORMING]"/>
    <property type="match status" value="1"/>
</dbReference>
<dbReference type="GO" id="GO:0016020">
    <property type="term" value="C:membrane"/>
    <property type="evidence" value="ECO:0007669"/>
    <property type="project" value="UniProtKB-SubCell"/>
</dbReference>
<keyword evidence="3" id="KW-0808">Transferase</keyword>